<dbReference type="GO" id="GO:0046872">
    <property type="term" value="F:metal ion binding"/>
    <property type="evidence" value="ECO:0007669"/>
    <property type="project" value="UniProtKB-KW"/>
</dbReference>
<evidence type="ECO:0000313" key="11">
    <source>
        <dbReference type="EMBL" id="CAG2236266.1"/>
    </source>
</evidence>
<dbReference type="SMART" id="SM01265">
    <property type="entry name" value="Mab-21"/>
    <property type="match status" value="1"/>
</dbReference>
<evidence type="ECO:0000256" key="5">
    <source>
        <dbReference type="ARBA" id="ARBA00022723"/>
    </source>
</evidence>
<dbReference type="InterPro" id="IPR046906">
    <property type="entry name" value="Mab-21_HhH/H2TH-like"/>
</dbReference>
<keyword evidence="3" id="KW-0808">Transferase</keyword>
<dbReference type="GO" id="GO:0016779">
    <property type="term" value="F:nucleotidyltransferase activity"/>
    <property type="evidence" value="ECO:0007669"/>
    <property type="project" value="UniProtKB-KW"/>
</dbReference>
<protein>
    <recommendedName>
        <fullName evidence="13">Mab-21-like nucleotidyltransferase domain-containing protein</fullName>
    </recommendedName>
</protein>
<evidence type="ECO:0000313" key="12">
    <source>
        <dbReference type="Proteomes" id="UP000683360"/>
    </source>
</evidence>
<accession>A0A8S3TXQ0</accession>
<evidence type="ECO:0000259" key="10">
    <source>
        <dbReference type="Pfam" id="PF20266"/>
    </source>
</evidence>
<keyword evidence="5" id="KW-0479">Metal-binding</keyword>
<keyword evidence="8" id="KW-0460">Magnesium</keyword>
<sequence length="413" mass="47896">MGYMLSKESSFRKDTYVKTKEQQEEISIKVSKFIAKIIATPPLKLKMIGIYHGIYERFFGPWGRVTGSYADNLSMSTSDVDIILDNFSVNSSPEIAINNSCPMELVIFTDDDDIPSGCCWLRAYQRDAFKGKYVPSVSTSFPFVRVNGLTKQVTDAEWNLVDTKGYKCLSCQNLNEQRAKNGLTSYPFINRFLPHWIPHGPAFKQTYFGIFDVDIVDTFSCKTLPPVLLKWANRTRKTWPLQSTIEEALEQGCHVISLPSKISSDEFTEVEFRLGYGAMEKLLTESLNDCQKQCYILLKITLKEYIEPQFPEEDIVSSYVMKMLIFWMSEETDSDTWRPECLLDCLDMCLGRLFDWIESGYCPNFFIPEYNLFRTKLTSIHSNKFTCLMREIVDLKWKVLLHCKTMQWLNLYI</sequence>
<dbReference type="PANTHER" id="PTHR10656">
    <property type="entry name" value="CELL FATE DETERMINING PROTEIN MAB21-RELATED"/>
    <property type="match status" value="1"/>
</dbReference>
<dbReference type="Proteomes" id="UP000683360">
    <property type="component" value="Unassembled WGS sequence"/>
</dbReference>
<keyword evidence="7" id="KW-0067">ATP-binding</keyword>
<reference evidence="11" key="1">
    <citation type="submission" date="2021-03" db="EMBL/GenBank/DDBJ databases">
        <authorList>
            <person name="Bekaert M."/>
        </authorList>
    </citation>
    <scope>NUCLEOTIDE SEQUENCE</scope>
</reference>
<dbReference type="PANTHER" id="PTHR10656:SF42">
    <property type="entry name" value="CYCLIC GMP-AMP SYNTHASE-LIKE PROTEIN-RELATED"/>
    <property type="match status" value="1"/>
</dbReference>
<gene>
    <name evidence="11" type="ORF">MEDL_48769</name>
</gene>
<comment type="similarity">
    <text evidence="2">Belongs to the mab-21 family.</text>
</comment>
<evidence type="ECO:0000256" key="2">
    <source>
        <dbReference type="ARBA" id="ARBA00008307"/>
    </source>
</evidence>
<dbReference type="Pfam" id="PF20266">
    <property type="entry name" value="Mab-21_C"/>
    <property type="match status" value="1"/>
</dbReference>
<dbReference type="OrthoDB" id="269173at2759"/>
<keyword evidence="12" id="KW-1185">Reference proteome</keyword>
<dbReference type="InterPro" id="IPR046903">
    <property type="entry name" value="Mab-21-like_nuc_Trfase"/>
</dbReference>
<keyword evidence="4" id="KW-0548">Nucleotidyltransferase</keyword>
<evidence type="ECO:0000256" key="4">
    <source>
        <dbReference type="ARBA" id="ARBA00022695"/>
    </source>
</evidence>
<dbReference type="Pfam" id="PF03281">
    <property type="entry name" value="Mab-21"/>
    <property type="match status" value="1"/>
</dbReference>
<evidence type="ECO:0008006" key="13">
    <source>
        <dbReference type="Google" id="ProtNLM"/>
    </source>
</evidence>
<feature type="domain" description="Mab-21-like HhH/H2TH-like" evidence="10">
    <location>
        <begin position="290"/>
        <end position="379"/>
    </location>
</feature>
<feature type="domain" description="Mab-21-like nucleotidyltransferase" evidence="9">
    <location>
        <begin position="211"/>
        <end position="283"/>
    </location>
</feature>
<dbReference type="InterPro" id="IPR024810">
    <property type="entry name" value="MAB21L/cGLR"/>
</dbReference>
<comment type="caution">
    <text evidence="11">The sequence shown here is derived from an EMBL/GenBank/DDBJ whole genome shotgun (WGS) entry which is preliminary data.</text>
</comment>
<evidence type="ECO:0000256" key="1">
    <source>
        <dbReference type="ARBA" id="ARBA00001946"/>
    </source>
</evidence>
<dbReference type="GO" id="GO:0005524">
    <property type="term" value="F:ATP binding"/>
    <property type="evidence" value="ECO:0007669"/>
    <property type="project" value="UniProtKB-KW"/>
</dbReference>
<comment type="cofactor">
    <cofactor evidence="1">
        <name>Mg(2+)</name>
        <dbReference type="ChEBI" id="CHEBI:18420"/>
    </cofactor>
</comment>
<name>A0A8S3TXQ0_MYTED</name>
<evidence type="ECO:0000256" key="6">
    <source>
        <dbReference type="ARBA" id="ARBA00022741"/>
    </source>
</evidence>
<proteinExistence type="inferred from homology"/>
<dbReference type="EMBL" id="CAJPWZ010002346">
    <property type="protein sequence ID" value="CAG2236266.1"/>
    <property type="molecule type" value="Genomic_DNA"/>
</dbReference>
<evidence type="ECO:0000256" key="7">
    <source>
        <dbReference type="ARBA" id="ARBA00022840"/>
    </source>
</evidence>
<evidence type="ECO:0000259" key="9">
    <source>
        <dbReference type="Pfam" id="PF03281"/>
    </source>
</evidence>
<dbReference type="AlphaFoldDB" id="A0A8S3TXQ0"/>
<dbReference type="Gene3D" id="1.10.1410.40">
    <property type="match status" value="1"/>
</dbReference>
<keyword evidence="6" id="KW-0547">Nucleotide-binding</keyword>
<evidence type="ECO:0000256" key="3">
    <source>
        <dbReference type="ARBA" id="ARBA00022679"/>
    </source>
</evidence>
<organism evidence="11 12">
    <name type="scientific">Mytilus edulis</name>
    <name type="common">Blue mussel</name>
    <dbReference type="NCBI Taxonomy" id="6550"/>
    <lineage>
        <taxon>Eukaryota</taxon>
        <taxon>Metazoa</taxon>
        <taxon>Spiralia</taxon>
        <taxon>Lophotrochozoa</taxon>
        <taxon>Mollusca</taxon>
        <taxon>Bivalvia</taxon>
        <taxon>Autobranchia</taxon>
        <taxon>Pteriomorphia</taxon>
        <taxon>Mytilida</taxon>
        <taxon>Mytiloidea</taxon>
        <taxon>Mytilidae</taxon>
        <taxon>Mytilinae</taxon>
        <taxon>Mytilus</taxon>
    </lineage>
</organism>
<evidence type="ECO:0000256" key="8">
    <source>
        <dbReference type="ARBA" id="ARBA00022842"/>
    </source>
</evidence>